<keyword evidence="5" id="KW-0804">Transcription</keyword>
<dbReference type="PROSITE" id="PS50110">
    <property type="entry name" value="RESPONSE_REGULATORY"/>
    <property type="match status" value="1"/>
</dbReference>
<evidence type="ECO:0000259" key="7">
    <source>
        <dbReference type="PROSITE" id="PS50045"/>
    </source>
</evidence>
<dbReference type="Pfam" id="PF02954">
    <property type="entry name" value="HTH_8"/>
    <property type="match status" value="1"/>
</dbReference>
<dbReference type="InterPro" id="IPR011006">
    <property type="entry name" value="CheY-like_superfamily"/>
</dbReference>
<dbReference type="Gene3D" id="3.40.50.2300">
    <property type="match status" value="1"/>
</dbReference>
<keyword evidence="1" id="KW-0547">Nucleotide-binding</keyword>
<name>A0ABQ3G8C0_9BURK</name>
<keyword evidence="3" id="KW-0805">Transcription regulation</keyword>
<evidence type="ECO:0000256" key="4">
    <source>
        <dbReference type="ARBA" id="ARBA00023125"/>
    </source>
</evidence>
<dbReference type="Pfam" id="PF00158">
    <property type="entry name" value="Sigma54_activat"/>
    <property type="match status" value="1"/>
</dbReference>
<evidence type="ECO:0000313" key="9">
    <source>
        <dbReference type="EMBL" id="GHC96376.1"/>
    </source>
</evidence>
<gene>
    <name evidence="9" type="ORF">GCM10007320_50230</name>
</gene>
<dbReference type="InterPro" id="IPR025662">
    <property type="entry name" value="Sigma_54_int_dom_ATP-bd_1"/>
</dbReference>
<organism evidence="9 10">
    <name type="scientific">Pseudorhodoferax aquiterrae</name>
    <dbReference type="NCBI Taxonomy" id="747304"/>
    <lineage>
        <taxon>Bacteria</taxon>
        <taxon>Pseudomonadati</taxon>
        <taxon>Pseudomonadota</taxon>
        <taxon>Betaproteobacteria</taxon>
        <taxon>Burkholderiales</taxon>
        <taxon>Comamonadaceae</taxon>
    </lineage>
</organism>
<keyword evidence="2" id="KW-0067">ATP-binding</keyword>
<keyword evidence="6" id="KW-0597">Phosphoprotein</keyword>
<dbReference type="Gene3D" id="1.10.8.60">
    <property type="match status" value="1"/>
</dbReference>
<proteinExistence type="predicted"/>
<dbReference type="SUPFAM" id="SSF52172">
    <property type="entry name" value="CheY-like"/>
    <property type="match status" value="1"/>
</dbReference>
<dbReference type="InterPro" id="IPR001789">
    <property type="entry name" value="Sig_transdc_resp-reg_receiver"/>
</dbReference>
<reference evidence="10" key="1">
    <citation type="journal article" date="2019" name="Int. J. Syst. Evol. Microbiol.">
        <title>The Global Catalogue of Microorganisms (GCM) 10K type strain sequencing project: providing services to taxonomists for standard genome sequencing and annotation.</title>
        <authorList>
            <consortium name="The Broad Institute Genomics Platform"/>
            <consortium name="The Broad Institute Genome Sequencing Center for Infectious Disease"/>
            <person name="Wu L."/>
            <person name="Ma J."/>
        </authorList>
    </citation>
    <scope>NUCLEOTIDE SEQUENCE [LARGE SCALE GENOMIC DNA]</scope>
    <source>
        <strain evidence="10">KCTC 23314</strain>
    </source>
</reference>
<feature type="domain" description="Response regulatory" evidence="8">
    <location>
        <begin position="9"/>
        <end position="123"/>
    </location>
</feature>
<dbReference type="PANTHER" id="PTHR32071">
    <property type="entry name" value="TRANSCRIPTIONAL REGULATORY PROTEIN"/>
    <property type="match status" value="1"/>
</dbReference>
<evidence type="ECO:0000256" key="6">
    <source>
        <dbReference type="PROSITE-ProRule" id="PRU00169"/>
    </source>
</evidence>
<protein>
    <submittedName>
        <fullName evidence="9">Sigma-54-dependent Fis family transcriptional regulator</fullName>
    </submittedName>
</protein>
<dbReference type="SMART" id="SM00382">
    <property type="entry name" value="AAA"/>
    <property type="match status" value="1"/>
</dbReference>
<evidence type="ECO:0000313" key="10">
    <source>
        <dbReference type="Proteomes" id="UP000626210"/>
    </source>
</evidence>
<dbReference type="InterPro" id="IPR009057">
    <property type="entry name" value="Homeodomain-like_sf"/>
</dbReference>
<dbReference type="EMBL" id="BMYK01000022">
    <property type="protein sequence ID" value="GHC96376.1"/>
    <property type="molecule type" value="Genomic_DNA"/>
</dbReference>
<keyword evidence="10" id="KW-1185">Reference proteome</keyword>
<dbReference type="InterPro" id="IPR002197">
    <property type="entry name" value="HTH_Fis"/>
</dbReference>
<sequence>MTPELHPIRVVFVEDDEDVRAGSAQALELAGFAVAPYESVEAARPHVTPGMPAVVVSDVRLPGTSGVAWQAELRRLDAELPVVLMTGHGDIAMAVQAMREGAYDFLEKPCSSEQLAAVVRRAADKRQLALEVASLKRQLESWPGIQATLLGRSAAMQRVRALVRTLAAAPADVVVYGETGTGKDLVARCLHEHSARRQGHFVPVNCAGLPESLVDSEIFGHEAGAFTGATRRRIGKFEHAHGGTLFLDEIEGMPLPVQAKLLRALQDRSIERLGSNQPVAVDCRVIAASKEDLRVASEQGRFRSDLYYRLGVAFIALPPLRERREDIPLLFEHFVLQAARRYEMPAPLVTPEILTLLMAHRWPGNVRELRNVADRYVLGLMDEEQARLLGEGAPASSLPEQLEQIERVLVAEGLRRAQGDVGATASALGIAKQTLYDKLKRLRLEAATYRVGE</sequence>
<evidence type="ECO:0000256" key="2">
    <source>
        <dbReference type="ARBA" id="ARBA00022840"/>
    </source>
</evidence>
<evidence type="ECO:0000256" key="1">
    <source>
        <dbReference type="ARBA" id="ARBA00022741"/>
    </source>
</evidence>
<dbReference type="Pfam" id="PF25601">
    <property type="entry name" value="AAA_lid_14"/>
    <property type="match status" value="1"/>
</dbReference>
<dbReference type="PROSITE" id="PS00688">
    <property type="entry name" value="SIGMA54_INTERACT_3"/>
    <property type="match status" value="1"/>
</dbReference>
<keyword evidence="4" id="KW-0238">DNA-binding</keyword>
<dbReference type="CDD" id="cd17549">
    <property type="entry name" value="REC_DctD-like"/>
    <property type="match status" value="1"/>
</dbReference>
<dbReference type="RefSeq" id="WP_189689619.1">
    <property type="nucleotide sequence ID" value="NZ_BMYK01000022.1"/>
</dbReference>
<dbReference type="Gene3D" id="1.10.10.60">
    <property type="entry name" value="Homeodomain-like"/>
    <property type="match status" value="1"/>
</dbReference>
<accession>A0ABQ3G8C0</accession>
<dbReference type="PRINTS" id="PR01590">
    <property type="entry name" value="HTHFIS"/>
</dbReference>
<dbReference type="InterPro" id="IPR025943">
    <property type="entry name" value="Sigma_54_int_dom_ATP-bd_2"/>
</dbReference>
<dbReference type="PROSITE" id="PS00675">
    <property type="entry name" value="SIGMA54_INTERACT_1"/>
    <property type="match status" value="1"/>
</dbReference>
<evidence type="ECO:0000259" key="8">
    <source>
        <dbReference type="PROSITE" id="PS50110"/>
    </source>
</evidence>
<dbReference type="InterPro" id="IPR002078">
    <property type="entry name" value="Sigma_54_int"/>
</dbReference>
<dbReference type="PANTHER" id="PTHR32071:SF57">
    <property type="entry name" value="C4-DICARBOXYLATE TRANSPORT TRANSCRIPTIONAL REGULATORY PROTEIN DCTD"/>
    <property type="match status" value="1"/>
</dbReference>
<dbReference type="InterPro" id="IPR025944">
    <property type="entry name" value="Sigma_54_int_dom_CS"/>
</dbReference>
<dbReference type="CDD" id="cd00009">
    <property type="entry name" value="AAA"/>
    <property type="match status" value="1"/>
</dbReference>
<dbReference type="SUPFAM" id="SSF52540">
    <property type="entry name" value="P-loop containing nucleoside triphosphate hydrolases"/>
    <property type="match status" value="1"/>
</dbReference>
<feature type="domain" description="Sigma-54 factor interaction" evidence="7">
    <location>
        <begin position="149"/>
        <end position="378"/>
    </location>
</feature>
<dbReference type="InterPro" id="IPR058031">
    <property type="entry name" value="AAA_lid_NorR"/>
</dbReference>
<evidence type="ECO:0000256" key="3">
    <source>
        <dbReference type="ARBA" id="ARBA00023015"/>
    </source>
</evidence>
<dbReference type="InterPro" id="IPR027417">
    <property type="entry name" value="P-loop_NTPase"/>
</dbReference>
<dbReference type="Gene3D" id="3.40.50.300">
    <property type="entry name" value="P-loop containing nucleotide triphosphate hydrolases"/>
    <property type="match status" value="1"/>
</dbReference>
<evidence type="ECO:0000256" key="5">
    <source>
        <dbReference type="ARBA" id="ARBA00023163"/>
    </source>
</evidence>
<dbReference type="Proteomes" id="UP000626210">
    <property type="component" value="Unassembled WGS sequence"/>
</dbReference>
<comment type="caution">
    <text evidence="9">The sequence shown here is derived from an EMBL/GenBank/DDBJ whole genome shotgun (WGS) entry which is preliminary data.</text>
</comment>
<dbReference type="InterPro" id="IPR003593">
    <property type="entry name" value="AAA+_ATPase"/>
</dbReference>
<feature type="modified residue" description="4-aspartylphosphate" evidence="6">
    <location>
        <position position="58"/>
    </location>
</feature>
<dbReference type="PROSITE" id="PS50045">
    <property type="entry name" value="SIGMA54_INTERACT_4"/>
    <property type="match status" value="1"/>
</dbReference>
<dbReference type="SMART" id="SM00448">
    <property type="entry name" value="REC"/>
    <property type="match status" value="1"/>
</dbReference>
<dbReference type="Pfam" id="PF00072">
    <property type="entry name" value="Response_reg"/>
    <property type="match status" value="1"/>
</dbReference>
<dbReference type="PROSITE" id="PS00676">
    <property type="entry name" value="SIGMA54_INTERACT_2"/>
    <property type="match status" value="1"/>
</dbReference>
<dbReference type="SUPFAM" id="SSF46689">
    <property type="entry name" value="Homeodomain-like"/>
    <property type="match status" value="1"/>
</dbReference>